<proteinExistence type="predicted"/>
<evidence type="ECO:0000313" key="1">
    <source>
        <dbReference type="EMBL" id="SDK33140.1"/>
    </source>
</evidence>
<name>A0A7Z7BRS2_9HYPH</name>
<gene>
    <name evidence="1" type="ORF">SAMN05428983_4609</name>
</gene>
<reference evidence="1 2" key="1">
    <citation type="submission" date="2016-10" db="EMBL/GenBank/DDBJ databases">
        <authorList>
            <person name="Varghese N."/>
            <person name="Submissions S."/>
        </authorList>
    </citation>
    <scope>NUCLEOTIDE SEQUENCE [LARGE SCALE GENOMIC DNA]</scope>
    <source>
        <strain evidence="1 2">PDC82</strain>
    </source>
</reference>
<evidence type="ECO:0008006" key="3">
    <source>
        <dbReference type="Google" id="ProtNLM"/>
    </source>
</evidence>
<sequence length="416" mass="45884">MKVFWSWQSDRTGILTRNVVQDALGRALLALGDELELAPSDRPELDHDTKNSPGMAAIADTIFDKIRQSVVFVGDVTSVGKSEGGRDLPNPNVLIELGWAWAHLSHENIILVANKYYGPKKPEQLPFDIRHRRAVVFYQLAKDADTDAIEATTVKLSEDLREALRLSLTDWLAAKASTPGPSGKPSRSGDPSVWFEKGAILKHQPWHGGGSTQEVVPTEARRIYARVVPEAFANGNPKAAAVHSYQGNRGASALRPIGPCTSADGGLNTDGVLRYALSSNGGETWSAAQWFRETGEIWSYDTYRLEDGKFYFGSVLVDLMDFVRTCLEILVTFGATGQIRIEVGAVGLLGTTWPGQFAHERSDALLDTFRVTHSRRRWDAGALLDLMVDVSGEIMEAYGRPHWGREQVEALLNNRR</sequence>
<dbReference type="Proteomes" id="UP000198917">
    <property type="component" value="Unassembled WGS sequence"/>
</dbReference>
<accession>A0A7Z7BRS2</accession>
<dbReference type="EMBL" id="FNEW01000007">
    <property type="protein sequence ID" value="SDK33140.1"/>
    <property type="molecule type" value="Genomic_DNA"/>
</dbReference>
<protein>
    <recommendedName>
        <fullName evidence="3">CD-NTase-associated protein 12/Pycsar effector protein TIR domain-containing protein</fullName>
    </recommendedName>
</protein>
<dbReference type="AlphaFoldDB" id="A0A7Z7BRS2"/>
<organism evidence="1 2">
    <name type="scientific">Agrobacterium fabrum</name>
    <dbReference type="NCBI Taxonomy" id="1176649"/>
    <lineage>
        <taxon>Bacteria</taxon>
        <taxon>Pseudomonadati</taxon>
        <taxon>Pseudomonadota</taxon>
        <taxon>Alphaproteobacteria</taxon>
        <taxon>Hyphomicrobiales</taxon>
        <taxon>Rhizobiaceae</taxon>
        <taxon>Rhizobium/Agrobacterium group</taxon>
        <taxon>Agrobacterium</taxon>
        <taxon>Agrobacterium tumefaciens complex</taxon>
    </lineage>
</organism>
<comment type="caution">
    <text evidence="1">The sequence shown here is derived from an EMBL/GenBank/DDBJ whole genome shotgun (WGS) entry which is preliminary data.</text>
</comment>
<evidence type="ECO:0000313" key="2">
    <source>
        <dbReference type="Proteomes" id="UP000198917"/>
    </source>
</evidence>